<dbReference type="EMBL" id="UGTI01000001">
    <property type="protein sequence ID" value="SUB77765.1"/>
    <property type="molecule type" value="Genomic_DNA"/>
</dbReference>
<feature type="signal peptide" evidence="1">
    <location>
        <begin position="1"/>
        <end position="22"/>
    </location>
</feature>
<dbReference type="RefSeq" id="WP_018360489.1">
    <property type="nucleotide sequence ID" value="NZ_UGTI01000001.1"/>
</dbReference>
<name>A0A379DJ46_9PORP</name>
<sequence>MKQLIIALIGLLTLSGCQVSLAQNKNSIDRCIEKWQDKPGVRKEVVVNRSPDTGKIRSQIISVASRKPEFQREMLKAFESEKANFQSVSEQKSNSEGKDAVRRTNITLSKQNKSGEESTLVYVLDIRNDRTDVTSILNYGGRNKKATVIRGKGIHRIVHRGNSLIFTDSTGTGSVFIAENIRGKKLNLMLSDSYNTRLSDLNSAQFQKLTKEEMADLQKKIEAFQTRFKSSSFGRKDMKINGLSVKDLDKVLDIRNVDEWRVMKTPDGKKIYRKQA</sequence>
<evidence type="ECO:0000256" key="1">
    <source>
        <dbReference type="SAM" id="SignalP"/>
    </source>
</evidence>
<evidence type="ECO:0008006" key="4">
    <source>
        <dbReference type="Google" id="ProtNLM"/>
    </source>
</evidence>
<proteinExistence type="predicted"/>
<gene>
    <name evidence="2" type="ORF">NCTC13100_00904</name>
</gene>
<organism evidence="2 3">
    <name type="scientific">Porphyromonas macacae</name>
    <dbReference type="NCBI Taxonomy" id="28115"/>
    <lineage>
        <taxon>Bacteria</taxon>
        <taxon>Pseudomonadati</taxon>
        <taxon>Bacteroidota</taxon>
        <taxon>Bacteroidia</taxon>
        <taxon>Bacteroidales</taxon>
        <taxon>Porphyromonadaceae</taxon>
        <taxon>Porphyromonas</taxon>
    </lineage>
</organism>
<protein>
    <recommendedName>
        <fullName evidence="4">Lipoprotein</fullName>
    </recommendedName>
</protein>
<keyword evidence="1" id="KW-0732">Signal</keyword>
<dbReference type="Proteomes" id="UP000254263">
    <property type="component" value="Unassembled WGS sequence"/>
</dbReference>
<evidence type="ECO:0000313" key="3">
    <source>
        <dbReference type="Proteomes" id="UP000254263"/>
    </source>
</evidence>
<feature type="chain" id="PRO_5016987367" description="Lipoprotein" evidence="1">
    <location>
        <begin position="23"/>
        <end position="276"/>
    </location>
</feature>
<evidence type="ECO:0000313" key="2">
    <source>
        <dbReference type="EMBL" id="SUB77765.1"/>
    </source>
</evidence>
<accession>A0A379DJ46</accession>
<dbReference type="AlphaFoldDB" id="A0A379DJ46"/>
<dbReference type="PROSITE" id="PS51257">
    <property type="entry name" value="PROKAR_LIPOPROTEIN"/>
    <property type="match status" value="1"/>
</dbReference>
<reference evidence="2 3" key="1">
    <citation type="submission" date="2018-06" db="EMBL/GenBank/DDBJ databases">
        <authorList>
            <consortium name="Pathogen Informatics"/>
            <person name="Doyle S."/>
        </authorList>
    </citation>
    <scope>NUCLEOTIDE SEQUENCE [LARGE SCALE GENOMIC DNA]</scope>
    <source>
        <strain evidence="2 3">NCTC13100</strain>
    </source>
</reference>